<proteinExistence type="predicted"/>
<protein>
    <submittedName>
        <fullName evidence="1">Uncharacterized protein</fullName>
    </submittedName>
</protein>
<dbReference type="EMBL" id="AYYE01001262">
    <property type="protein sequence ID" value="ETK05789.1"/>
    <property type="molecule type" value="Genomic_DNA"/>
</dbReference>
<accession>W2CEW7</accession>
<reference evidence="1 2" key="1">
    <citation type="submission" date="2013-11" db="EMBL/GenBank/DDBJ databases">
        <title>Single cell genomics of uncultured Tannerella BU063 (oral taxon 286).</title>
        <authorList>
            <person name="Beall C.J."/>
            <person name="Campbell A.G."/>
            <person name="Griffen A.L."/>
            <person name="Podar M."/>
            <person name="Leys E.J."/>
        </authorList>
    </citation>
    <scope>NUCLEOTIDE SEQUENCE [LARGE SCALE GENOMIC DNA]</scope>
    <source>
        <strain evidence="1">Cell 1/3</strain>
    </source>
</reference>
<sequence>MQGPKQAPVYPRADWSNPNRRLFAFEDGIMVVQKALSGEQRGIAAGQRPDKDFGWLFTFASDKGFLE</sequence>
<evidence type="ECO:0000313" key="1">
    <source>
        <dbReference type="EMBL" id="ETK05789.1"/>
    </source>
</evidence>
<gene>
    <name evidence="1" type="ORF">T230_15910</name>
</gene>
<name>W2CEW7_9BACT</name>
<dbReference type="AlphaFoldDB" id="W2CEW7"/>
<evidence type="ECO:0000313" key="2">
    <source>
        <dbReference type="Proteomes" id="UP000034982"/>
    </source>
</evidence>
<dbReference type="Proteomes" id="UP000034982">
    <property type="component" value="Unassembled WGS sequence"/>
</dbReference>
<organism evidence="1 2">
    <name type="scientific">Tannerella sp. oral taxon BU063 isolate Cell 1/3</name>
    <dbReference type="NCBI Taxonomy" id="1411022"/>
    <lineage>
        <taxon>Bacteria</taxon>
        <taxon>Pseudomonadati</taxon>
        <taxon>Bacteroidota</taxon>
        <taxon>Bacteroidia</taxon>
        <taxon>Bacteroidales</taxon>
        <taxon>Tannerellaceae</taxon>
        <taxon>Tannerella</taxon>
    </lineage>
</organism>
<comment type="caution">
    <text evidence="1">The sequence shown here is derived from an EMBL/GenBank/DDBJ whole genome shotgun (WGS) entry which is preliminary data.</text>
</comment>